<feature type="transmembrane region" description="Helical" evidence="6">
    <location>
        <begin position="303"/>
        <end position="321"/>
    </location>
</feature>
<evidence type="ECO:0000256" key="2">
    <source>
        <dbReference type="ARBA" id="ARBA00022475"/>
    </source>
</evidence>
<comment type="subcellular location">
    <subcellularLocation>
        <location evidence="1">Cell membrane</location>
        <topology evidence="1">Multi-pass membrane protein</topology>
    </subcellularLocation>
</comment>
<evidence type="ECO:0000256" key="4">
    <source>
        <dbReference type="ARBA" id="ARBA00022989"/>
    </source>
</evidence>
<dbReference type="RefSeq" id="WP_256706650.1">
    <property type="nucleotide sequence ID" value="NZ_CP101914.1"/>
</dbReference>
<gene>
    <name evidence="8" type="ORF">NP439_14230</name>
</gene>
<dbReference type="PANTHER" id="PTHR30287">
    <property type="entry name" value="MEMBRANE COMPONENT OF PREDICTED ABC SUPERFAMILY METABOLITE UPTAKE TRANSPORTER"/>
    <property type="match status" value="1"/>
</dbReference>
<dbReference type="InterPro" id="IPR003838">
    <property type="entry name" value="ABC3_permease_C"/>
</dbReference>
<keyword evidence="5 6" id="KW-0472">Membrane</keyword>
<proteinExistence type="predicted"/>
<sequence>MYFRIIRNNLFRNKLISITTMLFISAATALVSLVTILSLNLIGSIDTFTKQAQVPDFLQMHNGDIDEERLKNFATNQENVKDYQVLYFLNIPNPSIQLGRNNLIDNVQDNGFTTQSSSFDFLLDLDGQPIQPAEGELYVPIGYMKDGTTQIGDEALIAGKAFKVAGFLRDAQMNSPLASSKRFLVHENDYQALESEGMLEYLIEFQLHDPSKTNEFETAYADAGLEANGPTLTSTLFKVINGLSDGIMIAMILLVSLLIVLIAFMCIRFTLLTQIEEDYREIGTMKAIGLQLTDIKKIYLAKYAFLAFVGSLLGLLLSFIFSDPLLENIRLYMGESQYISWSIFLALLGSIFVFLLVIGYMYFLLRRFRKISAASAIRTGSPKETTGRKTYFLLSKNKLLPTNVFLGIKDVLSRKKLYATMLIVLLLSCFIMIVPWNTYYTVSSPSFTKYLGFGEMDLMASIYPSEESKENEQQVINYLNADASIHQYAEIISKSFRAVKEDGSEEKIIVELGDHAAFPIQYNAGKAPEAPNEIALSSLNAEEFGKQVGDTIEIITNNDTENFVVTGIYSNILNGGKTAKATFSDEAAPTMWLNYYIQLDHAKQATVTAEEMSQALPFINVTDAHYHKQQVFGSTMDSIKTAANVALLAALFITGLVSLLFMKLVVSKDRLAIATLKAIGFSNQDLTKQYATRGIFILIIGVAGGSILANTFGEKIAGAAISSFGVDSLTFISHPFIYLGFPFLMLIVTLLATKLGTDQAGKLAIAENIKE</sequence>
<evidence type="ECO:0000256" key="5">
    <source>
        <dbReference type="ARBA" id="ARBA00023136"/>
    </source>
</evidence>
<evidence type="ECO:0000256" key="6">
    <source>
        <dbReference type="SAM" id="Phobius"/>
    </source>
</evidence>
<feature type="domain" description="ABC3 transporter permease C-terminal" evidence="7">
    <location>
        <begin position="254"/>
        <end position="372"/>
    </location>
</feature>
<evidence type="ECO:0000259" key="7">
    <source>
        <dbReference type="Pfam" id="PF02687"/>
    </source>
</evidence>
<feature type="domain" description="ABC3 transporter permease C-terminal" evidence="7">
    <location>
        <begin position="645"/>
        <end position="753"/>
    </location>
</feature>
<feature type="transmembrane region" description="Helical" evidence="6">
    <location>
        <begin position="645"/>
        <end position="666"/>
    </location>
</feature>
<dbReference type="PANTHER" id="PTHR30287:SF2">
    <property type="entry name" value="BLL1001 PROTEIN"/>
    <property type="match status" value="1"/>
</dbReference>
<feature type="transmembrane region" description="Helical" evidence="6">
    <location>
        <begin position="341"/>
        <end position="365"/>
    </location>
</feature>
<feature type="transmembrane region" description="Helical" evidence="6">
    <location>
        <begin position="732"/>
        <end position="752"/>
    </location>
</feature>
<keyword evidence="2" id="KW-1003">Cell membrane</keyword>
<evidence type="ECO:0000256" key="3">
    <source>
        <dbReference type="ARBA" id="ARBA00022692"/>
    </source>
</evidence>
<keyword evidence="9" id="KW-1185">Reference proteome</keyword>
<dbReference type="Pfam" id="PF02687">
    <property type="entry name" value="FtsX"/>
    <property type="match status" value="2"/>
</dbReference>
<accession>A0ABY5JLN4</accession>
<reference evidence="8" key="1">
    <citation type="submission" date="2022-07" db="EMBL/GenBank/DDBJ databases">
        <title>FELIX.</title>
        <authorList>
            <person name="Wan K.H."/>
            <person name="Park S."/>
            <person name="Lawrence Q."/>
            <person name="Eichenberger J.P."/>
            <person name="Booth B.W."/>
            <person name="Piaggio A.J."/>
            <person name="Chandler J.C."/>
            <person name="Franklin A.B."/>
            <person name="Celniker S.E."/>
        </authorList>
    </citation>
    <scope>NUCLEOTIDE SEQUENCE</scope>
    <source>
        <strain evidence="8">QA-1986 374</strain>
    </source>
</reference>
<dbReference type="InterPro" id="IPR038766">
    <property type="entry name" value="Membrane_comp_ABC_pdt"/>
</dbReference>
<organism evidence="8 9">
    <name type="scientific">Oceanobacillus jeddahense</name>
    <dbReference type="NCBI Taxonomy" id="1462527"/>
    <lineage>
        <taxon>Bacteria</taxon>
        <taxon>Bacillati</taxon>
        <taxon>Bacillota</taxon>
        <taxon>Bacilli</taxon>
        <taxon>Bacillales</taxon>
        <taxon>Bacillaceae</taxon>
        <taxon>Oceanobacillus</taxon>
    </lineage>
</organism>
<dbReference type="EMBL" id="CP101914">
    <property type="protein sequence ID" value="UUI01217.1"/>
    <property type="molecule type" value="Genomic_DNA"/>
</dbReference>
<feature type="transmembrane region" description="Helical" evidence="6">
    <location>
        <begin position="21"/>
        <end position="42"/>
    </location>
</feature>
<name>A0ABY5JLN4_9BACI</name>
<keyword evidence="3 6" id="KW-0812">Transmembrane</keyword>
<feature type="transmembrane region" description="Helical" evidence="6">
    <location>
        <begin position="247"/>
        <end position="271"/>
    </location>
</feature>
<feature type="transmembrane region" description="Helical" evidence="6">
    <location>
        <begin position="417"/>
        <end position="436"/>
    </location>
</feature>
<evidence type="ECO:0000313" key="9">
    <source>
        <dbReference type="Proteomes" id="UP001059773"/>
    </source>
</evidence>
<keyword evidence="4 6" id="KW-1133">Transmembrane helix</keyword>
<protein>
    <submittedName>
        <fullName evidence="8">FtsX-like permease family protein</fullName>
    </submittedName>
</protein>
<evidence type="ECO:0000256" key="1">
    <source>
        <dbReference type="ARBA" id="ARBA00004651"/>
    </source>
</evidence>
<evidence type="ECO:0000313" key="8">
    <source>
        <dbReference type="EMBL" id="UUI01217.1"/>
    </source>
</evidence>
<feature type="transmembrane region" description="Helical" evidence="6">
    <location>
        <begin position="694"/>
        <end position="712"/>
    </location>
</feature>
<dbReference type="Proteomes" id="UP001059773">
    <property type="component" value="Chromosome"/>
</dbReference>